<evidence type="ECO:0000313" key="5">
    <source>
        <dbReference type="Proteomes" id="UP000504635"/>
    </source>
</evidence>
<dbReference type="PANTHER" id="PTHR21162">
    <property type="entry name" value="P53 AND DNA DAMAGE-REGULATED PROTEIN"/>
    <property type="match status" value="1"/>
</dbReference>
<feature type="coiled-coil region" evidence="4">
    <location>
        <begin position="29"/>
        <end position="109"/>
    </location>
</feature>
<evidence type="ECO:0000256" key="4">
    <source>
        <dbReference type="SAM" id="Coils"/>
    </source>
</evidence>
<dbReference type="InParanoid" id="A0A6J2Y9E0"/>
<dbReference type="GO" id="GO:0005737">
    <property type="term" value="C:cytoplasm"/>
    <property type="evidence" value="ECO:0007669"/>
    <property type="project" value="UniProtKB-SubCell"/>
</dbReference>
<evidence type="ECO:0000313" key="6">
    <source>
        <dbReference type="RefSeq" id="XP_030759545.1"/>
    </source>
</evidence>
<dbReference type="FunCoup" id="A0A6J2Y9E0">
    <property type="interactions" value="77"/>
</dbReference>
<gene>
    <name evidence="6" type="primary">LOC115884961</name>
</gene>
<proteinExistence type="predicted"/>
<organism evidence="5 6">
    <name type="scientific">Sitophilus oryzae</name>
    <name type="common">Rice weevil</name>
    <name type="synonym">Curculio oryzae</name>
    <dbReference type="NCBI Taxonomy" id="7048"/>
    <lineage>
        <taxon>Eukaryota</taxon>
        <taxon>Metazoa</taxon>
        <taxon>Ecdysozoa</taxon>
        <taxon>Arthropoda</taxon>
        <taxon>Hexapoda</taxon>
        <taxon>Insecta</taxon>
        <taxon>Pterygota</taxon>
        <taxon>Neoptera</taxon>
        <taxon>Endopterygota</taxon>
        <taxon>Coleoptera</taxon>
        <taxon>Polyphaga</taxon>
        <taxon>Cucujiformia</taxon>
        <taxon>Curculionidae</taxon>
        <taxon>Dryophthorinae</taxon>
        <taxon>Sitophilus</taxon>
    </lineage>
</organism>
<keyword evidence="4" id="KW-0175">Coiled coil</keyword>
<dbReference type="AlphaFoldDB" id="A0A6J2Y9E0"/>
<dbReference type="SUPFAM" id="SSF46579">
    <property type="entry name" value="Prefoldin"/>
    <property type="match status" value="1"/>
</dbReference>
<evidence type="ECO:0000256" key="1">
    <source>
        <dbReference type="ARBA" id="ARBA00004496"/>
    </source>
</evidence>
<dbReference type="InterPro" id="IPR009053">
    <property type="entry name" value="Prefoldin"/>
</dbReference>
<dbReference type="OrthoDB" id="20282at2759"/>
<evidence type="ECO:0000256" key="3">
    <source>
        <dbReference type="ARBA" id="ARBA00023186"/>
    </source>
</evidence>
<dbReference type="GeneID" id="115884961"/>
<keyword evidence="3" id="KW-0143">Chaperone</keyword>
<dbReference type="RefSeq" id="XP_030759545.1">
    <property type="nucleotide sequence ID" value="XM_030903685.1"/>
</dbReference>
<reference evidence="6" key="1">
    <citation type="submission" date="2025-08" db="UniProtKB">
        <authorList>
            <consortium name="RefSeq"/>
        </authorList>
    </citation>
    <scope>IDENTIFICATION</scope>
    <source>
        <tissue evidence="6">Gonads</tissue>
    </source>
</reference>
<accession>A0A6J2Y9E0</accession>
<sequence>MTTLPEVQQQKTFKYLEEVETVAQDILTLKDEKLELSNAQNKLREALRALEQVEDRNSWITLGSVYVQKPTIECKALLREEIDKAEEHLKELHEEIRDKVHRLRDLEHEPRLEGFALKPMSLAEVKALHKGFGSL</sequence>
<dbReference type="PANTHER" id="PTHR21162:SF0">
    <property type="entry name" value="P53 AND DNA DAMAGE-REGULATED PROTEIN 1"/>
    <property type="match status" value="1"/>
</dbReference>
<dbReference type="Gene3D" id="1.10.287.370">
    <property type="match status" value="1"/>
</dbReference>
<dbReference type="Proteomes" id="UP000504635">
    <property type="component" value="Unplaced"/>
</dbReference>
<dbReference type="InterPro" id="IPR030482">
    <property type="entry name" value="PDRG1"/>
</dbReference>
<protein>
    <submittedName>
        <fullName evidence="6">Uncharacterized protein LOC115884961</fullName>
    </submittedName>
</protein>
<name>A0A6J2Y9E0_SITOR</name>
<dbReference type="CDD" id="cd22860">
    <property type="entry name" value="PDRG1"/>
    <property type="match status" value="1"/>
</dbReference>
<dbReference type="KEGG" id="soy:115884961"/>
<comment type="subcellular location">
    <subcellularLocation>
        <location evidence="1">Cytoplasm</location>
    </subcellularLocation>
</comment>
<evidence type="ECO:0000256" key="2">
    <source>
        <dbReference type="ARBA" id="ARBA00022490"/>
    </source>
</evidence>
<keyword evidence="2" id="KW-0963">Cytoplasm</keyword>
<keyword evidence="5" id="KW-1185">Reference proteome</keyword>